<sequence>MTIPELFDCRDKVALVTGGGRGLGRIMATALAEAGADVVICSRAVEACQEAAEQIKKSGRKSMALALDVSNPENVDQVVLETIKAWGRIDILINNAGTSWGASALNMPLDAWHKVVETNLTGTFLMSQRVGREMVSRGSGKIINIASVAGLSGSPPEVLDAIGYSASKGGIIALTKDLAVKWGPYGITVNAVAPGFFPTKMSRVVLERHGDEILRHIPLGRFGTDDDLKGLIIFLSSKASDYMTGSIIVVDGGQQA</sequence>
<comment type="caution">
    <text evidence="3">The sequence shown here is derived from an EMBL/GenBank/DDBJ whole genome shotgun (WGS) entry which is preliminary data.</text>
</comment>
<name>A0A2T2X942_9FIRM</name>
<dbReference type="EMBL" id="PXYT01000005">
    <property type="protein sequence ID" value="PSR31010.1"/>
    <property type="molecule type" value="Genomic_DNA"/>
</dbReference>
<dbReference type="InterPro" id="IPR002347">
    <property type="entry name" value="SDR_fam"/>
</dbReference>
<dbReference type="InterPro" id="IPR020904">
    <property type="entry name" value="Sc_DH/Rdtase_CS"/>
</dbReference>
<evidence type="ECO:0000313" key="3">
    <source>
        <dbReference type="EMBL" id="PSR31010.1"/>
    </source>
</evidence>
<dbReference type="EC" id="1.1.1.69" evidence="3"/>
<dbReference type="NCBIfam" id="NF005559">
    <property type="entry name" value="PRK07231.1"/>
    <property type="match status" value="1"/>
</dbReference>
<organism evidence="3 4">
    <name type="scientific">Sulfobacillus benefaciens</name>
    <dbReference type="NCBI Taxonomy" id="453960"/>
    <lineage>
        <taxon>Bacteria</taxon>
        <taxon>Bacillati</taxon>
        <taxon>Bacillota</taxon>
        <taxon>Clostridia</taxon>
        <taxon>Eubacteriales</taxon>
        <taxon>Clostridiales Family XVII. Incertae Sedis</taxon>
        <taxon>Sulfobacillus</taxon>
    </lineage>
</organism>
<reference evidence="3 4" key="1">
    <citation type="journal article" date="2014" name="BMC Genomics">
        <title>Comparison of environmental and isolate Sulfobacillus genomes reveals diverse carbon, sulfur, nitrogen, and hydrogen metabolisms.</title>
        <authorList>
            <person name="Justice N.B."/>
            <person name="Norman A."/>
            <person name="Brown C.T."/>
            <person name="Singh A."/>
            <person name="Thomas B.C."/>
            <person name="Banfield J.F."/>
        </authorList>
    </citation>
    <scope>NUCLEOTIDE SEQUENCE [LARGE SCALE GENOMIC DNA]</scope>
    <source>
        <strain evidence="3">AMDSBA1</strain>
    </source>
</reference>
<dbReference type="FunFam" id="3.40.50.720:FF:000240">
    <property type="entry name" value="SDR family oxidoreductase"/>
    <property type="match status" value="1"/>
</dbReference>
<evidence type="ECO:0000256" key="1">
    <source>
        <dbReference type="ARBA" id="ARBA00006484"/>
    </source>
</evidence>
<evidence type="ECO:0000313" key="4">
    <source>
        <dbReference type="Proteomes" id="UP000242699"/>
    </source>
</evidence>
<evidence type="ECO:0000256" key="2">
    <source>
        <dbReference type="ARBA" id="ARBA00023002"/>
    </source>
</evidence>
<accession>A0A2T2X942</accession>
<dbReference type="PRINTS" id="PR00081">
    <property type="entry name" value="GDHRDH"/>
</dbReference>
<dbReference type="Pfam" id="PF13561">
    <property type="entry name" value="adh_short_C2"/>
    <property type="match status" value="1"/>
</dbReference>
<comment type="similarity">
    <text evidence="1">Belongs to the short-chain dehydrogenases/reductases (SDR) family.</text>
</comment>
<dbReference type="Proteomes" id="UP000242699">
    <property type="component" value="Unassembled WGS sequence"/>
</dbReference>
<gene>
    <name evidence="3" type="ORF">C7B43_03945</name>
</gene>
<dbReference type="GO" id="GO:0030497">
    <property type="term" value="P:fatty acid elongation"/>
    <property type="evidence" value="ECO:0007669"/>
    <property type="project" value="TreeGrafter"/>
</dbReference>
<dbReference type="GO" id="GO:0005975">
    <property type="term" value="P:carbohydrate metabolic process"/>
    <property type="evidence" value="ECO:0007669"/>
    <property type="project" value="UniProtKB-ARBA"/>
</dbReference>
<dbReference type="Gene3D" id="3.40.50.720">
    <property type="entry name" value="NAD(P)-binding Rossmann-like Domain"/>
    <property type="match status" value="1"/>
</dbReference>
<dbReference type="SUPFAM" id="SSF51735">
    <property type="entry name" value="NAD(P)-binding Rossmann-fold domains"/>
    <property type="match status" value="1"/>
</dbReference>
<dbReference type="NCBIfam" id="NF009466">
    <property type="entry name" value="PRK12826.1-2"/>
    <property type="match status" value="1"/>
</dbReference>
<dbReference type="GO" id="GO:0008874">
    <property type="term" value="F:gluconate 5-dehydrogenase activity"/>
    <property type="evidence" value="ECO:0007669"/>
    <property type="project" value="UniProtKB-EC"/>
</dbReference>
<dbReference type="NCBIfam" id="NF006070">
    <property type="entry name" value="PRK08213.1"/>
    <property type="match status" value="1"/>
</dbReference>
<dbReference type="PRINTS" id="PR00080">
    <property type="entry name" value="SDRFAMILY"/>
</dbReference>
<dbReference type="InterPro" id="IPR036291">
    <property type="entry name" value="NAD(P)-bd_dom_sf"/>
</dbReference>
<dbReference type="PANTHER" id="PTHR42760:SF40">
    <property type="entry name" value="3-OXOACYL-[ACYL-CARRIER-PROTEIN] REDUCTASE, CHLOROPLASTIC"/>
    <property type="match status" value="1"/>
</dbReference>
<protein>
    <submittedName>
        <fullName evidence="3">Gluconate 5-dehydrogenase</fullName>
        <ecNumber evidence="3">1.1.1.69</ecNumber>
    </submittedName>
</protein>
<proteinExistence type="inferred from homology"/>
<dbReference type="AlphaFoldDB" id="A0A2T2X942"/>
<keyword evidence="2 3" id="KW-0560">Oxidoreductase</keyword>
<dbReference type="PROSITE" id="PS00061">
    <property type="entry name" value="ADH_SHORT"/>
    <property type="match status" value="1"/>
</dbReference>
<dbReference type="PANTHER" id="PTHR42760">
    <property type="entry name" value="SHORT-CHAIN DEHYDROGENASES/REDUCTASES FAMILY MEMBER"/>
    <property type="match status" value="1"/>
</dbReference>